<dbReference type="SUPFAM" id="SSF53383">
    <property type="entry name" value="PLP-dependent transferases"/>
    <property type="match status" value="1"/>
</dbReference>
<dbReference type="SMART" id="SM00345">
    <property type="entry name" value="HTH_GNTR"/>
    <property type="match status" value="1"/>
</dbReference>
<keyword evidence="5" id="KW-0804">Transcription</keyword>
<dbReference type="GO" id="GO:0003700">
    <property type="term" value="F:DNA-binding transcription factor activity"/>
    <property type="evidence" value="ECO:0007669"/>
    <property type="project" value="InterPro"/>
</dbReference>
<evidence type="ECO:0000313" key="7">
    <source>
        <dbReference type="EMBL" id="RIV24900.1"/>
    </source>
</evidence>
<dbReference type="EMBL" id="QXED01000002">
    <property type="protein sequence ID" value="RIV24900.1"/>
    <property type="molecule type" value="Genomic_DNA"/>
</dbReference>
<dbReference type="InterPro" id="IPR015424">
    <property type="entry name" value="PyrdxlP-dep_Trfase"/>
</dbReference>
<proteinExistence type="inferred from homology"/>
<keyword evidence="2" id="KW-0663">Pyridoxal phosphate</keyword>
<dbReference type="AlphaFoldDB" id="A0A418MDK7"/>
<organism evidence="7 8">
    <name type="scientific">Fibrisoma montanum</name>
    <dbReference type="NCBI Taxonomy" id="2305895"/>
    <lineage>
        <taxon>Bacteria</taxon>
        <taxon>Pseudomonadati</taxon>
        <taxon>Bacteroidota</taxon>
        <taxon>Cytophagia</taxon>
        <taxon>Cytophagales</taxon>
        <taxon>Spirosomataceae</taxon>
        <taxon>Fibrisoma</taxon>
    </lineage>
</organism>
<evidence type="ECO:0000256" key="1">
    <source>
        <dbReference type="ARBA" id="ARBA00005384"/>
    </source>
</evidence>
<dbReference type="PANTHER" id="PTHR46577:SF2">
    <property type="entry name" value="TRANSCRIPTIONAL REGULATORY PROTEIN"/>
    <property type="match status" value="1"/>
</dbReference>
<dbReference type="SUPFAM" id="SSF46785">
    <property type="entry name" value="Winged helix' DNA-binding domain"/>
    <property type="match status" value="1"/>
</dbReference>
<dbReference type="GO" id="GO:0008483">
    <property type="term" value="F:transaminase activity"/>
    <property type="evidence" value="ECO:0007669"/>
    <property type="project" value="UniProtKB-KW"/>
</dbReference>
<dbReference type="InterPro" id="IPR036388">
    <property type="entry name" value="WH-like_DNA-bd_sf"/>
</dbReference>
<dbReference type="Gene3D" id="3.90.1150.10">
    <property type="entry name" value="Aspartate Aminotransferase, domain 1"/>
    <property type="match status" value="1"/>
</dbReference>
<dbReference type="InterPro" id="IPR004839">
    <property type="entry name" value="Aminotransferase_I/II_large"/>
</dbReference>
<keyword evidence="8" id="KW-1185">Reference proteome</keyword>
<comment type="similarity">
    <text evidence="1">In the C-terminal section; belongs to the class-I pyridoxal-phosphate-dependent aminotransferase family.</text>
</comment>
<dbReference type="InterPro" id="IPR015421">
    <property type="entry name" value="PyrdxlP-dep_Trfase_major"/>
</dbReference>
<evidence type="ECO:0000256" key="5">
    <source>
        <dbReference type="ARBA" id="ARBA00023163"/>
    </source>
</evidence>
<dbReference type="InterPro" id="IPR051446">
    <property type="entry name" value="HTH_trans_reg/aminotransferase"/>
</dbReference>
<dbReference type="Pfam" id="PF00155">
    <property type="entry name" value="Aminotran_1_2"/>
    <property type="match status" value="1"/>
</dbReference>
<name>A0A418MDK7_9BACT</name>
<evidence type="ECO:0000256" key="4">
    <source>
        <dbReference type="ARBA" id="ARBA00023125"/>
    </source>
</evidence>
<dbReference type="CDD" id="cd07377">
    <property type="entry name" value="WHTH_GntR"/>
    <property type="match status" value="1"/>
</dbReference>
<keyword evidence="4" id="KW-0238">DNA-binding</keyword>
<keyword evidence="3" id="KW-0805">Transcription regulation</keyword>
<dbReference type="Gene3D" id="3.40.640.10">
    <property type="entry name" value="Type I PLP-dependent aspartate aminotransferase-like (Major domain)"/>
    <property type="match status" value="1"/>
</dbReference>
<dbReference type="GO" id="GO:0003677">
    <property type="term" value="F:DNA binding"/>
    <property type="evidence" value="ECO:0007669"/>
    <property type="project" value="UniProtKB-KW"/>
</dbReference>
<dbReference type="CDD" id="cd00609">
    <property type="entry name" value="AAT_like"/>
    <property type="match status" value="1"/>
</dbReference>
<reference evidence="7 8" key="1">
    <citation type="submission" date="2018-08" db="EMBL/GenBank/DDBJ databases">
        <title>Fibrisoma montanum sp. nov., isolated from Danxia mountain soil.</title>
        <authorList>
            <person name="Huang Y."/>
        </authorList>
    </citation>
    <scope>NUCLEOTIDE SEQUENCE [LARGE SCALE GENOMIC DNA]</scope>
    <source>
        <strain evidence="7 8">HYT19</strain>
    </source>
</reference>
<dbReference type="RefSeq" id="WP_119666788.1">
    <property type="nucleotide sequence ID" value="NZ_QXED01000002.1"/>
</dbReference>
<dbReference type="PROSITE" id="PS50949">
    <property type="entry name" value="HTH_GNTR"/>
    <property type="match status" value="1"/>
</dbReference>
<dbReference type="Proteomes" id="UP000283523">
    <property type="component" value="Unassembled WGS sequence"/>
</dbReference>
<dbReference type="InterPro" id="IPR015422">
    <property type="entry name" value="PyrdxlP-dep_Trfase_small"/>
</dbReference>
<dbReference type="InterPro" id="IPR036390">
    <property type="entry name" value="WH_DNA-bd_sf"/>
</dbReference>
<comment type="caution">
    <text evidence="7">The sequence shown here is derived from an EMBL/GenBank/DDBJ whole genome shotgun (WGS) entry which is preliminary data.</text>
</comment>
<dbReference type="OrthoDB" id="9802328at2"/>
<dbReference type="PANTHER" id="PTHR46577">
    <property type="entry name" value="HTH-TYPE TRANSCRIPTIONAL REGULATORY PROTEIN GABR"/>
    <property type="match status" value="1"/>
</dbReference>
<evidence type="ECO:0000256" key="2">
    <source>
        <dbReference type="ARBA" id="ARBA00022898"/>
    </source>
</evidence>
<dbReference type="Pfam" id="PF00392">
    <property type="entry name" value="GntR"/>
    <property type="match status" value="1"/>
</dbReference>
<evidence type="ECO:0000313" key="8">
    <source>
        <dbReference type="Proteomes" id="UP000283523"/>
    </source>
</evidence>
<sequence>MADDFRYRQLADQLRQQIEQGVLRVGERLPSVRQLSRERGISVTTAFRAYYDLEARGLIVARPQSGYYVQSAGSRPGPVPRTSQPRPMATPITISEAMRSLARGWSQPDLVDLAVAVPSLDLLPQAKLNKSLLTAVRQLPDSGLGYEATAGSPELRRQIARLSFNGGSRVSADEVVVTNGCLEAITLALRATTRPGDVVAVESPTYYGILQAMEGMGVRAYELPTDPQTGPELAALEQAIRKEAIRAVVLTPTFSNPSGYCMSDDRKAALVNLLARYDLPLIEDDIYGETYFGSVRPRTCHSFDTAGRVLLCSSVSKTLAPGYRVGWVLAGRYQEAVIRAQLMQTISPATITQAAIADFLRIGRFDLHLRKLRAALQKHMLTYLDAILTSFPDGTTVSRPNGGFVLWVELPEGYSAAAMLARAVDAGITFYPGHLFTTQPQYAACLRIAYGHPPTVAYLDGLKQLGRLWQQT</sequence>
<dbReference type="InterPro" id="IPR000524">
    <property type="entry name" value="Tscrpt_reg_HTH_GntR"/>
</dbReference>
<evidence type="ECO:0000256" key="3">
    <source>
        <dbReference type="ARBA" id="ARBA00023015"/>
    </source>
</evidence>
<keyword evidence="7" id="KW-0808">Transferase</keyword>
<evidence type="ECO:0000259" key="6">
    <source>
        <dbReference type="PROSITE" id="PS50949"/>
    </source>
</evidence>
<keyword evidence="7" id="KW-0032">Aminotransferase</keyword>
<feature type="domain" description="HTH gntR-type" evidence="6">
    <location>
        <begin position="4"/>
        <end position="72"/>
    </location>
</feature>
<gene>
    <name evidence="7" type="ORF">DYU11_06160</name>
</gene>
<dbReference type="Gene3D" id="1.10.10.10">
    <property type="entry name" value="Winged helix-like DNA-binding domain superfamily/Winged helix DNA-binding domain"/>
    <property type="match status" value="1"/>
</dbReference>
<accession>A0A418MDK7</accession>
<protein>
    <submittedName>
        <fullName evidence="7">PLP-dependent aminotransferase family protein</fullName>
    </submittedName>
</protein>
<dbReference type="GO" id="GO:0030170">
    <property type="term" value="F:pyridoxal phosphate binding"/>
    <property type="evidence" value="ECO:0007669"/>
    <property type="project" value="InterPro"/>
</dbReference>